<dbReference type="Proteomes" id="UP000772591">
    <property type="component" value="Unassembled WGS sequence"/>
</dbReference>
<organism evidence="2 3">
    <name type="scientific">Pseudomonas gregormendelii</name>
    <dbReference type="NCBI Taxonomy" id="1628277"/>
    <lineage>
        <taxon>Bacteria</taxon>
        <taxon>Pseudomonadati</taxon>
        <taxon>Pseudomonadota</taxon>
        <taxon>Gammaproteobacteria</taxon>
        <taxon>Pseudomonadales</taxon>
        <taxon>Pseudomonadaceae</taxon>
        <taxon>Pseudomonas</taxon>
    </lineage>
</organism>
<comment type="caution">
    <text evidence="2">The sequence shown here is derived from an EMBL/GenBank/DDBJ whole genome shotgun (WGS) entry which is preliminary data.</text>
</comment>
<sequence length="563" mass="62590">MSQELVTTGNCPCAEGLPLGSAVGSASRQVPARFSRDDPNPGDLNKSHALRGSKSGMPDPRRKQKLQALQQKKEVARLAAVKFEDNWLEVLEDLSRILSAEHIWRIYLLLEGASKSEGLAGELNHAANIHHANRRLDLEGPKLCSASKQRVAIEERLHALLKLDETYHSISDIYNSTKKSYAEILEEGLGSRDLVRQVLHKSGMANQLKETAAARVRVIKTIERFRVLLREERTRLMNKLDELPLTAADKTTARAASSRQLSKRPPKSAAPSKPQKPVSSTPTNRVKFNAQADDNPKTVLTLTGKPRSDNAGIIDILNSRGQRTATYIRSPNQQLFLKYSPPDRASGAKTGASKVSLSELSEQMKNMLLEVAEGEKMADYIRSQSWSSPRSAYDLLEYQANKLRTFAAEVEESKQGLPTAADRESAGNMAQTLETRAADLVKKGQSTRIERILRAPPTPEHLMYLSDLGLLGITQTVSRRPGKRMVFDPVTNSQSRQTDFLDEFEITVSGQPWAYAHMHYPAADTPAESFARAHLKKINQRGTTGEGTHYGTFYRALFKKIFL</sequence>
<protein>
    <submittedName>
        <fullName evidence="2">Uncharacterized protein</fullName>
    </submittedName>
</protein>
<evidence type="ECO:0000256" key="1">
    <source>
        <dbReference type="SAM" id="MobiDB-lite"/>
    </source>
</evidence>
<gene>
    <name evidence="2" type="ORF">IMW75_11770</name>
</gene>
<name>A0ABS3AFL4_9PSED</name>
<evidence type="ECO:0000313" key="3">
    <source>
        <dbReference type="Proteomes" id="UP000772591"/>
    </source>
</evidence>
<accession>A0ABS3AFL4</accession>
<keyword evidence="3" id="KW-1185">Reference proteome</keyword>
<feature type="compositionally biased region" description="Low complexity" evidence="1">
    <location>
        <begin position="267"/>
        <end position="280"/>
    </location>
</feature>
<evidence type="ECO:0000313" key="2">
    <source>
        <dbReference type="EMBL" id="MBN3965952.1"/>
    </source>
</evidence>
<feature type="region of interest" description="Disordered" evidence="1">
    <location>
        <begin position="22"/>
        <end position="63"/>
    </location>
</feature>
<dbReference type="EMBL" id="JADEVO010000014">
    <property type="protein sequence ID" value="MBN3965952.1"/>
    <property type="molecule type" value="Genomic_DNA"/>
</dbReference>
<reference evidence="2 3" key="1">
    <citation type="journal article" date="2021" name="Int. J. Syst. Evol. Microbiol.">
        <title>Pseudomonas piscium sp. nov., Pseudomonas pisciculturae sp. nov., Pseudomonas mucoides sp. nov. and Pseudomonas neuropathica sp. nov. isolated from rainbow trout.</title>
        <authorList>
            <person name="Duman M."/>
            <person name="Mulet M."/>
            <person name="Altun S."/>
            <person name="Saticioglu I.B."/>
            <person name="Gomila M."/>
            <person name="Lalucat J."/>
            <person name="Garcia-Valdes E."/>
        </authorList>
    </citation>
    <scope>NUCLEOTIDE SEQUENCE [LARGE SCALE GENOMIC DNA]</scope>
    <source>
        <strain evidence="2 3">LMG 28632</strain>
    </source>
</reference>
<dbReference type="RefSeq" id="WP_205892701.1">
    <property type="nucleotide sequence ID" value="NZ_JADEVO010000014.1"/>
</dbReference>
<feature type="region of interest" description="Disordered" evidence="1">
    <location>
        <begin position="250"/>
        <end position="304"/>
    </location>
</feature>
<proteinExistence type="predicted"/>